<reference evidence="3 4" key="1">
    <citation type="submission" date="2016-06" db="EMBL/GenBank/DDBJ databases">
        <title>Complete genome sequence of a deep-branching marine Gamma Proteobacterium Woeseia oceani type strain XK5.</title>
        <authorList>
            <person name="Mu D."/>
            <person name="Du Z."/>
        </authorList>
    </citation>
    <scope>NUCLEOTIDE SEQUENCE [LARGE SCALE GENOMIC DNA]</scope>
    <source>
        <strain evidence="3 4">XK5</strain>
    </source>
</reference>
<gene>
    <name evidence="3" type="ORF">BA177_17080</name>
</gene>
<evidence type="ECO:0000313" key="4">
    <source>
        <dbReference type="Proteomes" id="UP000092695"/>
    </source>
</evidence>
<feature type="domain" description="C-type lectin" evidence="2">
    <location>
        <begin position="36"/>
        <end position="171"/>
    </location>
</feature>
<proteinExistence type="predicted"/>
<organism evidence="3 4">
    <name type="scientific">Woeseia oceani</name>
    <dbReference type="NCBI Taxonomy" id="1548547"/>
    <lineage>
        <taxon>Bacteria</taxon>
        <taxon>Pseudomonadati</taxon>
        <taxon>Pseudomonadota</taxon>
        <taxon>Gammaproteobacteria</taxon>
        <taxon>Woeseiales</taxon>
        <taxon>Woeseiaceae</taxon>
        <taxon>Woeseia</taxon>
    </lineage>
</organism>
<dbReference type="OrthoDB" id="291931at2"/>
<dbReference type="STRING" id="1548547.BA177_17080"/>
<evidence type="ECO:0000256" key="1">
    <source>
        <dbReference type="SAM" id="SignalP"/>
    </source>
</evidence>
<name>A0A193LJR5_9GAMM</name>
<protein>
    <recommendedName>
        <fullName evidence="2">C-type lectin domain-containing protein</fullName>
    </recommendedName>
</protein>
<dbReference type="Gene3D" id="3.10.100.10">
    <property type="entry name" value="Mannose-Binding Protein A, subunit A"/>
    <property type="match status" value="1"/>
</dbReference>
<dbReference type="PROSITE" id="PS50041">
    <property type="entry name" value="C_TYPE_LECTIN_2"/>
    <property type="match status" value="1"/>
</dbReference>
<dbReference type="InterPro" id="IPR016187">
    <property type="entry name" value="CTDL_fold"/>
</dbReference>
<dbReference type="KEGG" id="woc:BA177_17080"/>
<feature type="signal peptide" evidence="1">
    <location>
        <begin position="1"/>
        <end position="24"/>
    </location>
</feature>
<dbReference type="AlphaFoldDB" id="A0A193LJR5"/>
<evidence type="ECO:0000313" key="3">
    <source>
        <dbReference type="EMBL" id="ANO52673.1"/>
    </source>
</evidence>
<dbReference type="InterPro" id="IPR001304">
    <property type="entry name" value="C-type_lectin-like"/>
</dbReference>
<dbReference type="SUPFAM" id="SSF56436">
    <property type="entry name" value="C-type lectin-like"/>
    <property type="match status" value="1"/>
</dbReference>
<dbReference type="EMBL" id="CP016268">
    <property type="protein sequence ID" value="ANO52673.1"/>
    <property type="molecule type" value="Genomic_DNA"/>
</dbReference>
<evidence type="ECO:0000259" key="2">
    <source>
        <dbReference type="PROSITE" id="PS50041"/>
    </source>
</evidence>
<dbReference type="InterPro" id="IPR016186">
    <property type="entry name" value="C-type_lectin-like/link_sf"/>
</dbReference>
<keyword evidence="4" id="KW-1185">Reference proteome</keyword>
<feature type="chain" id="PRO_5008260350" description="C-type lectin domain-containing protein" evidence="1">
    <location>
        <begin position="25"/>
        <end position="499"/>
    </location>
</feature>
<dbReference type="RefSeq" id="WP_068618228.1">
    <property type="nucleotide sequence ID" value="NZ_CP016268.1"/>
</dbReference>
<dbReference type="Proteomes" id="UP000092695">
    <property type="component" value="Chromosome"/>
</dbReference>
<sequence>MNTLSRTHLLSALIVAMLPFAVQASGVVIITDAEPFEGHHYKVIKANAIDWNSANAAAMNSEFMGVTGRLATITSAAEDQFIEQLRAAALGSKEAWVGGRQDKNLCTAAQLASPTLSLGCGWIWNNSEGSISTPQVPLPSYSNWQPNEPNDLGSEMYLGVGLNGEFGWNDEQALSLIGGYVIEFDTVVPVTGCVGGTGCPTATGPGGATGQTLTYPPVAGGPDASLGVVNYDFMDPRFNGDGCDQEVLTLFTSDNVAGVDTLQNDLIIPSYLCGSPGFRVVAIDSTDIEVQNGTIFVENEVLALLPNNLYECTGPKGVVPPVDLDPQHRDVVSWQSTNPDRMLEGDIGPAFGFPGALTELTNSCGSSRGRVKGSSYYVIGMHIDFGDGYGLGENAAGNNEKFIALTRFKLEVLEQSVQNSQVALSRFEHFTLRFLVKTAVRLHDRNYFKAALGIMNLFEAIADVISYDAVPGENYNGDHLMRSDNIQFMYTDKILPFSP</sequence>
<accession>A0A193LJR5</accession>
<keyword evidence="1" id="KW-0732">Signal</keyword>